<organism evidence="2 3">
    <name type="scientific">Sphingobium yanoikuyae</name>
    <name type="common">Sphingomonas yanoikuyae</name>
    <dbReference type="NCBI Taxonomy" id="13690"/>
    <lineage>
        <taxon>Bacteria</taxon>
        <taxon>Pseudomonadati</taxon>
        <taxon>Pseudomonadota</taxon>
        <taxon>Alphaproteobacteria</taxon>
        <taxon>Sphingomonadales</taxon>
        <taxon>Sphingomonadaceae</taxon>
        <taxon>Sphingobium</taxon>
    </lineage>
</organism>
<dbReference type="InterPro" id="IPR056090">
    <property type="entry name" value="DUF7673"/>
</dbReference>
<evidence type="ECO:0000313" key="3">
    <source>
        <dbReference type="Proteomes" id="UP000077262"/>
    </source>
</evidence>
<evidence type="ECO:0000313" key="2">
    <source>
        <dbReference type="EMBL" id="OAH45472.1"/>
    </source>
</evidence>
<dbReference type="OrthoDB" id="7276762at2"/>
<comment type="caution">
    <text evidence="2">The sequence shown here is derived from an EMBL/GenBank/DDBJ whole genome shotgun (WGS) entry which is preliminary data.</text>
</comment>
<evidence type="ECO:0000259" key="1">
    <source>
        <dbReference type="Pfam" id="PF24720"/>
    </source>
</evidence>
<reference evidence="2 3" key="1">
    <citation type="submission" date="2016-02" db="EMBL/GenBank/DDBJ databases">
        <authorList>
            <person name="Wen L."/>
            <person name="He K."/>
            <person name="Yang H."/>
        </authorList>
    </citation>
    <scope>NUCLEOTIDE SEQUENCE [LARGE SCALE GENOMIC DNA]</scope>
    <source>
        <strain evidence="2 3">CD09_2</strain>
    </source>
</reference>
<sequence>MSFRRQPRTLAPAPPTAALDRLFEIAKSDTGQAARVANFLLAWWNGNDLGHFQIADLFCLDLDIASDIVAVLGFLAQHPGAIYADTLGYRGDVMALLAHWRGITEAA</sequence>
<dbReference type="EMBL" id="LSTR01000025">
    <property type="protein sequence ID" value="OAH45472.1"/>
    <property type="molecule type" value="Genomic_DNA"/>
</dbReference>
<name>A0A177JW83_SPHYA</name>
<dbReference type="AlphaFoldDB" id="A0A177JW83"/>
<dbReference type="Proteomes" id="UP000077262">
    <property type="component" value="Unassembled WGS sequence"/>
</dbReference>
<protein>
    <recommendedName>
        <fullName evidence="1">DUF7673 domain-containing protein</fullName>
    </recommendedName>
</protein>
<feature type="domain" description="DUF7673" evidence="1">
    <location>
        <begin position="17"/>
        <end position="101"/>
    </location>
</feature>
<dbReference type="Pfam" id="PF24720">
    <property type="entry name" value="DUF7673"/>
    <property type="match status" value="1"/>
</dbReference>
<gene>
    <name evidence="2" type="ORF">AX777_17775</name>
</gene>
<accession>A0A177JW83</accession>
<proteinExistence type="predicted"/>